<organism evidence="10 11">
    <name type="scientific">Cherax quadricarinatus</name>
    <name type="common">Australian red claw crayfish</name>
    <dbReference type="NCBI Taxonomy" id="27406"/>
    <lineage>
        <taxon>Eukaryota</taxon>
        <taxon>Metazoa</taxon>
        <taxon>Ecdysozoa</taxon>
        <taxon>Arthropoda</taxon>
        <taxon>Crustacea</taxon>
        <taxon>Multicrustacea</taxon>
        <taxon>Malacostraca</taxon>
        <taxon>Eumalacostraca</taxon>
        <taxon>Eucarida</taxon>
        <taxon>Decapoda</taxon>
        <taxon>Pleocyemata</taxon>
        <taxon>Astacidea</taxon>
        <taxon>Parastacoidea</taxon>
        <taxon>Parastacidae</taxon>
        <taxon>Cherax</taxon>
    </lineage>
</organism>
<dbReference type="SUPFAM" id="SSF103473">
    <property type="entry name" value="MFS general substrate transporter"/>
    <property type="match status" value="1"/>
</dbReference>
<evidence type="ECO:0000256" key="6">
    <source>
        <dbReference type="ARBA" id="ARBA00024338"/>
    </source>
</evidence>
<dbReference type="GO" id="GO:0016020">
    <property type="term" value="C:membrane"/>
    <property type="evidence" value="ECO:0007669"/>
    <property type="project" value="UniProtKB-SubCell"/>
</dbReference>
<keyword evidence="11" id="KW-1185">Reference proteome</keyword>
<evidence type="ECO:0000313" key="10">
    <source>
        <dbReference type="EMBL" id="KAK8723725.1"/>
    </source>
</evidence>
<dbReference type="Proteomes" id="UP001445076">
    <property type="component" value="Unassembled WGS sequence"/>
</dbReference>
<dbReference type="InterPro" id="IPR011701">
    <property type="entry name" value="MFS"/>
</dbReference>
<dbReference type="InterPro" id="IPR044770">
    <property type="entry name" value="MFS_spinster-like"/>
</dbReference>
<dbReference type="GO" id="GO:0022857">
    <property type="term" value="F:transmembrane transporter activity"/>
    <property type="evidence" value="ECO:0007669"/>
    <property type="project" value="InterPro"/>
</dbReference>
<feature type="transmembrane region" description="Helical" evidence="8">
    <location>
        <begin position="279"/>
        <end position="301"/>
    </location>
</feature>
<dbReference type="InterPro" id="IPR020846">
    <property type="entry name" value="MFS_dom"/>
</dbReference>
<dbReference type="PANTHER" id="PTHR23505">
    <property type="entry name" value="SPINSTER"/>
    <property type="match status" value="1"/>
</dbReference>
<feature type="transmembrane region" description="Helical" evidence="8">
    <location>
        <begin position="321"/>
        <end position="344"/>
    </location>
</feature>
<feature type="transmembrane region" description="Helical" evidence="8">
    <location>
        <begin position="156"/>
        <end position="178"/>
    </location>
</feature>
<feature type="transmembrane region" description="Helical" evidence="8">
    <location>
        <begin position="228"/>
        <end position="247"/>
    </location>
</feature>
<accession>A0AAW0W561</accession>
<dbReference type="AlphaFoldDB" id="A0AAW0W561"/>
<dbReference type="CDD" id="cd17328">
    <property type="entry name" value="MFS_spinster_like"/>
    <property type="match status" value="1"/>
</dbReference>
<evidence type="ECO:0000259" key="9">
    <source>
        <dbReference type="PROSITE" id="PS50850"/>
    </source>
</evidence>
<feature type="transmembrane region" description="Helical" evidence="8">
    <location>
        <begin position="103"/>
        <end position="124"/>
    </location>
</feature>
<sequence>MPPYNIQKRDSVKLQNVTEMEAEGLRSNLSHQELITEVEVRVQVRPIGTSAVPTGCYSVTRVQWVTVAILCFVNLINYMDRFTIAGILWNIQETFNITDSQAGLLQTAFVLVYMVMAPIFGFLGDRFSRKYLMAVGLLLWSLATVLGSLMKTYELFLIFRCLVGVGEASYSTIAPTIISDLFVKDLRSKMLAVFYFAIPVGSGLGYIIGAEVTKLVGNSGDSEAWRWGLRVTPVMGFIALLLILFMLREPPRGESEGGQHLQPTSFISDLIYLFTNKSFILSTIAFTCVTFVAGALAWWGPIFTQLGVIIQDHPNANKDDVAFVFGAIAMSAGLIGVPLGSLAGQKLRVSLPYADPLVCGVGLLVSVPFILGAMVLAEMNTVASYVVVFFGQIFLNLNWAVVSDIVLYIVIPTRRSSAEAFQILFSHALGDAGSPYLIGVVADAFKPYIHDRNVTTTVAPFISTTEMGFWNVTEGFSTVTEGFSTVTEGFLNVTATTSSGDLEDYYVEFKSKQYAMFLCVIINVMGALFFFWNACYITSDKERCDRAIAGEAEDQESTSSSRSLSTPEDPEEEQTQNLLN</sequence>
<dbReference type="PANTHER" id="PTHR23505:SF79">
    <property type="entry name" value="PROTEIN SPINSTER"/>
    <property type="match status" value="1"/>
</dbReference>
<protein>
    <recommendedName>
        <fullName evidence="9">Major facilitator superfamily (MFS) profile domain-containing protein</fullName>
    </recommendedName>
</protein>
<evidence type="ECO:0000256" key="5">
    <source>
        <dbReference type="ARBA" id="ARBA00023136"/>
    </source>
</evidence>
<evidence type="ECO:0000256" key="1">
    <source>
        <dbReference type="ARBA" id="ARBA00004141"/>
    </source>
</evidence>
<keyword evidence="4 8" id="KW-1133">Transmembrane helix</keyword>
<proteinExistence type="inferred from homology"/>
<comment type="subcellular location">
    <subcellularLocation>
        <location evidence="1">Membrane</location>
        <topology evidence="1">Multi-pass membrane protein</topology>
    </subcellularLocation>
</comment>
<feature type="domain" description="Major facilitator superfamily (MFS) profile" evidence="9">
    <location>
        <begin position="66"/>
        <end position="512"/>
    </location>
</feature>
<name>A0AAW0W561_CHEQU</name>
<feature type="transmembrane region" description="Helical" evidence="8">
    <location>
        <begin position="67"/>
        <end position="91"/>
    </location>
</feature>
<feature type="transmembrane region" description="Helical" evidence="8">
    <location>
        <begin position="190"/>
        <end position="208"/>
    </location>
</feature>
<keyword evidence="3 8" id="KW-0812">Transmembrane</keyword>
<evidence type="ECO:0000256" key="4">
    <source>
        <dbReference type="ARBA" id="ARBA00022989"/>
    </source>
</evidence>
<evidence type="ECO:0000256" key="7">
    <source>
        <dbReference type="SAM" id="MobiDB-lite"/>
    </source>
</evidence>
<dbReference type="Gene3D" id="1.20.1250.20">
    <property type="entry name" value="MFS general substrate transporter like domains"/>
    <property type="match status" value="1"/>
</dbReference>
<feature type="transmembrane region" description="Helical" evidence="8">
    <location>
        <begin position="383"/>
        <end position="411"/>
    </location>
</feature>
<evidence type="ECO:0000256" key="3">
    <source>
        <dbReference type="ARBA" id="ARBA00022692"/>
    </source>
</evidence>
<dbReference type="InterPro" id="IPR036259">
    <property type="entry name" value="MFS_trans_sf"/>
</dbReference>
<evidence type="ECO:0000313" key="11">
    <source>
        <dbReference type="Proteomes" id="UP001445076"/>
    </source>
</evidence>
<feature type="transmembrane region" description="Helical" evidence="8">
    <location>
        <begin position="514"/>
        <end position="532"/>
    </location>
</feature>
<evidence type="ECO:0000256" key="8">
    <source>
        <dbReference type="SAM" id="Phobius"/>
    </source>
</evidence>
<feature type="compositionally biased region" description="Low complexity" evidence="7">
    <location>
        <begin position="557"/>
        <end position="566"/>
    </location>
</feature>
<comment type="similarity">
    <text evidence="6">Belongs to the major facilitator superfamily. Spinster (TC 2.A.1.49) family.</text>
</comment>
<feature type="transmembrane region" description="Helical" evidence="8">
    <location>
        <begin position="131"/>
        <end position="150"/>
    </location>
</feature>
<feature type="transmembrane region" description="Helical" evidence="8">
    <location>
        <begin position="356"/>
        <end position="377"/>
    </location>
</feature>
<evidence type="ECO:0000256" key="2">
    <source>
        <dbReference type="ARBA" id="ARBA00022448"/>
    </source>
</evidence>
<dbReference type="Pfam" id="PF07690">
    <property type="entry name" value="MFS_1"/>
    <property type="match status" value="1"/>
</dbReference>
<feature type="region of interest" description="Disordered" evidence="7">
    <location>
        <begin position="547"/>
        <end position="580"/>
    </location>
</feature>
<comment type="caution">
    <text evidence="10">The sequence shown here is derived from an EMBL/GenBank/DDBJ whole genome shotgun (WGS) entry which is preliminary data.</text>
</comment>
<reference evidence="10 11" key="1">
    <citation type="journal article" date="2024" name="BMC Genomics">
        <title>Genome assembly of redclaw crayfish (Cherax quadricarinatus) provides insights into its immune adaptation and hypoxia tolerance.</title>
        <authorList>
            <person name="Liu Z."/>
            <person name="Zheng J."/>
            <person name="Li H."/>
            <person name="Fang K."/>
            <person name="Wang S."/>
            <person name="He J."/>
            <person name="Zhou D."/>
            <person name="Weng S."/>
            <person name="Chi M."/>
            <person name="Gu Z."/>
            <person name="He J."/>
            <person name="Li F."/>
            <person name="Wang M."/>
        </authorList>
    </citation>
    <scope>NUCLEOTIDE SEQUENCE [LARGE SCALE GENOMIC DNA]</scope>
    <source>
        <strain evidence="10">ZL_2023a</strain>
    </source>
</reference>
<keyword evidence="5 8" id="KW-0472">Membrane</keyword>
<keyword evidence="2" id="KW-0813">Transport</keyword>
<dbReference type="EMBL" id="JARKIK010000088">
    <property type="protein sequence ID" value="KAK8723725.1"/>
    <property type="molecule type" value="Genomic_DNA"/>
</dbReference>
<gene>
    <name evidence="10" type="ORF">OTU49_011510</name>
</gene>
<dbReference type="PROSITE" id="PS50850">
    <property type="entry name" value="MFS"/>
    <property type="match status" value="1"/>
</dbReference>